<dbReference type="InterPro" id="IPR000086">
    <property type="entry name" value="NUDIX_hydrolase_dom"/>
</dbReference>
<evidence type="ECO:0000313" key="4">
    <source>
        <dbReference type="EMBL" id="MFD1686842.1"/>
    </source>
</evidence>
<evidence type="ECO:0000259" key="3">
    <source>
        <dbReference type="PROSITE" id="PS51462"/>
    </source>
</evidence>
<evidence type="ECO:0000313" key="5">
    <source>
        <dbReference type="Proteomes" id="UP001597092"/>
    </source>
</evidence>
<keyword evidence="5" id="KW-1185">Reference proteome</keyword>
<reference evidence="4 5" key="1">
    <citation type="journal article" date="2019" name="Int. J. Syst. Evol. Microbiol.">
        <title>The Global Catalogue of Microorganisms (GCM) 10K type strain sequencing project: providing services to taxonomists for standard genome sequencing and annotation.</title>
        <authorList>
            <consortium name="The Broad Institute Genomics Platform"/>
            <consortium name="The Broad Institute Genome Sequencing Center for Infectious Disease"/>
            <person name="Wu L."/>
            <person name="Ma J."/>
        </authorList>
    </citation>
    <scope>NUCLEOTIDE SEQUENCE [LARGE SCALE GENOMIC DNA]</scope>
    <source>
        <strain evidence="4 5">CGMCC 1.10387</strain>
    </source>
</reference>
<name>A0ABD6DZ36_9EURY</name>
<feature type="domain" description="Nudix hydrolase" evidence="3">
    <location>
        <begin position="19"/>
        <end position="160"/>
    </location>
</feature>
<dbReference type="Gene3D" id="3.90.79.10">
    <property type="entry name" value="Nucleoside Triphosphate Pyrophosphohydrolase"/>
    <property type="match status" value="1"/>
</dbReference>
<dbReference type="CDD" id="cd02883">
    <property type="entry name" value="NUDIX_Hydrolase"/>
    <property type="match status" value="1"/>
</dbReference>
<dbReference type="GO" id="GO:0016787">
    <property type="term" value="F:hydrolase activity"/>
    <property type="evidence" value="ECO:0007669"/>
    <property type="project" value="UniProtKB-KW"/>
</dbReference>
<dbReference type="EC" id="3.6.-.-" evidence="4"/>
<dbReference type="Pfam" id="PF00293">
    <property type="entry name" value="NUDIX"/>
    <property type="match status" value="1"/>
</dbReference>
<organism evidence="4 5">
    <name type="scientific">Halobellus litoreus</name>
    <dbReference type="NCBI Taxonomy" id="755310"/>
    <lineage>
        <taxon>Archaea</taxon>
        <taxon>Methanobacteriati</taxon>
        <taxon>Methanobacteriota</taxon>
        <taxon>Stenosarchaea group</taxon>
        <taxon>Halobacteria</taxon>
        <taxon>Halobacteriales</taxon>
        <taxon>Haloferacaceae</taxon>
        <taxon>Halobellus</taxon>
    </lineage>
</organism>
<dbReference type="PROSITE" id="PS51462">
    <property type="entry name" value="NUDIX"/>
    <property type="match status" value="1"/>
</dbReference>
<gene>
    <name evidence="4" type="ORF">ACFSAS_14605</name>
</gene>
<dbReference type="EMBL" id="JBHUDP010000006">
    <property type="protein sequence ID" value="MFD1686842.1"/>
    <property type="molecule type" value="Genomic_DNA"/>
</dbReference>
<dbReference type="Proteomes" id="UP001597092">
    <property type="component" value="Unassembled WGS sequence"/>
</dbReference>
<sequence length="160" mass="18124">MADHRLRPDPQRTSVIDRETDSAVSSRVIDTVRTGAKALFASRSRVLLVEERRADGSTFWTLPGGGVKPTESLWDGLHRELREELRCAARLSAEVDSCLYRHRTKSDTVTHYTIIAGTLLTPPDPNPSEDVVDYEWVDPTHPPEKTLRPIRHVIRDSEFP</sequence>
<evidence type="ECO:0000256" key="2">
    <source>
        <dbReference type="ARBA" id="ARBA00022801"/>
    </source>
</evidence>
<dbReference type="PANTHER" id="PTHR43046:SF14">
    <property type="entry name" value="MUTT_NUDIX FAMILY PROTEIN"/>
    <property type="match status" value="1"/>
</dbReference>
<dbReference type="PANTHER" id="PTHR43046">
    <property type="entry name" value="GDP-MANNOSE MANNOSYL HYDROLASE"/>
    <property type="match status" value="1"/>
</dbReference>
<protein>
    <submittedName>
        <fullName evidence="4">NUDIX hydrolase</fullName>
        <ecNumber evidence="4">3.6.-.-</ecNumber>
    </submittedName>
</protein>
<dbReference type="RefSeq" id="WP_390282389.1">
    <property type="nucleotide sequence ID" value="NZ_JANHAW010000002.1"/>
</dbReference>
<dbReference type="InterPro" id="IPR015797">
    <property type="entry name" value="NUDIX_hydrolase-like_dom_sf"/>
</dbReference>
<dbReference type="SUPFAM" id="SSF55811">
    <property type="entry name" value="Nudix"/>
    <property type="match status" value="1"/>
</dbReference>
<dbReference type="AlphaFoldDB" id="A0ABD6DZ36"/>
<accession>A0ABD6DZ36</accession>
<comment type="cofactor">
    <cofactor evidence="1">
        <name>Mg(2+)</name>
        <dbReference type="ChEBI" id="CHEBI:18420"/>
    </cofactor>
</comment>
<keyword evidence="2 4" id="KW-0378">Hydrolase</keyword>
<proteinExistence type="predicted"/>
<evidence type="ECO:0000256" key="1">
    <source>
        <dbReference type="ARBA" id="ARBA00001946"/>
    </source>
</evidence>
<comment type="caution">
    <text evidence="4">The sequence shown here is derived from an EMBL/GenBank/DDBJ whole genome shotgun (WGS) entry which is preliminary data.</text>
</comment>